<feature type="transmembrane region" description="Helical" evidence="1">
    <location>
        <begin position="80"/>
        <end position="103"/>
    </location>
</feature>
<dbReference type="Proteomes" id="UP001151699">
    <property type="component" value="Chromosome C"/>
</dbReference>
<comment type="caution">
    <text evidence="2">The sequence shown here is derived from an EMBL/GenBank/DDBJ whole genome shotgun (WGS) entry which is preliminary data.</text>
</comment>
<feature type="transmembrane region" description="Helical" evidence="1">
    <location>
        <begin position="20"/>
        <end position="42"/>
    </location>
</feature>
<evidence type="ECO:0000256" key="1">
    <source>
        <dbReference type="SAM" id="Phobius"/>
    </source>
</evidence>
<reference evidence="2" key="1">
    <citation type="submission" date="2022-07" db="EMBL/GenBank/DDBJ databases">
        <authorList>
            <person name="Trinca V."/>
            <person name="Uliana J.V.C."/>
            <person name="Torres T.T."/>
            <person name="Ward R.J."/>
            <person name="Monesi N."/>
        </authorList>
    </citation>
    <scope>NUCLEOTIDE SEQUENCE</scope>
    <source>
        <strain evidence="2">HSMRA1968</strain>
        <tissue evidence="2">Whole embryos</tissue>
    </source>
</reference>
<organism evidence="2 3">
    <name type="scientific">Pseudolycoriella hygida</name>
    <dbReference type="NCBI Taxonomy" id="35572"/>
    <lineage>
        <taxon>Eukaryota</taxon>
        <taxon>Metazoa</taxon>
        <taxon>Ecdysozoa</taxon>
        <taxon>Arthropoda</taxon>
        <taxon>Hexapoda</taxon>
        <taxon>Insecta</taxon>
        <taxon>Pterygota</taxon>
        <taxon>Neoptera</taxon>
        <taxon>Endopterygota</taxon>
        <taxon>Diptera</taxon>
        <taxon>Nematocera</taxon>
        <taxon>Sciaroidea</taxon>
        <taxon>Sciaridae</taxon>
        <taxon>Pseudolycoriella</taxon>
    </lineage>
</organism>
<evidence type="ECO:0000313" key="3">
    <source>
        <dbReference type="Proteomes" id="UP001151699"/>
    </source>
</evidence>
<name>A0A9Q0RXY3_9DIPT</name>
<feature type="transmembrane region" description="Helical" evidence="1">
    <location>
        <begin position="54"/>
        <end position="74"/>
    </location>
</feature>
<gene>
    <name evidence="2" type="ORF">Bhyg_15295</name>
</gene>
<protein>
    <submittedName>
        <fullName evidence="2">Uncharacterized protein</fullName>
    </submittedName>
</protein>
<keyword evidence="3" id="KW-1185">Reference proteome</keyword>
<dbReference type="EMBL" id="WJQU01000004">
    <property type="protein sequence ID" value="KAJ6636702.1"/>
    <property type="molecule type" value="Genomic_DNA"/>
</dbReference>
<dbReference type="AlphaFoldDB" id="A0A9Q0RXY3"/>
<keyword evidence="1" id="KW-0472">Membrane</keyword>
<proteinExistence type="predicted"/>
<keyword evidence="1" id="KW-1133">Transmembrane helix</keyword>
<accession>A0A9Q0RXY3</accession>
<keyword evidence="1" id="KW-0812">Transmembrane</keyword>
<evidence type="ECO:0000313" key="2">
    <source>
        <dbReference type="EMBL" id="KAJ6636702.1"/>
    </source>
</evidence>
<sequence>MEKAFSQTRKERNECERGLFIGLLVVTMMLCTGFSIIGYRAIEGVKARDHFRVKPIMILYAVSTILSLFSLFAFSLPGVIIGLILTAILAYFYIVIYSVYDLLRREYESAFGRQEARKALNEI</sequence>